<reference evidence="3 4" key="1">
    <citation type="submission" date="2017-01" db="EMBL/GenBank/DDBJ databases">
        <title>Comparative genomic analysis of Brazilian Leptospira santarosai.</title>
        <authorList>
            <person name="Moreno L.Z."/>
            <person name="Miraglia F."/>
            <person name="Kremer F.S."/>
            <person name="Eslabao M.R."/>
            <person name="Lilenbaum W."/>
            <person name="Dellagostin O.A."/>
            <person name="Moreno A.M."/>
        </authorList>
    </citation>
    <scope>NUCLEOTIDE SEQUENCE [LARGE SCALE GENOMIC DNA]</scope>
    <source>
        <strain evidence="3 4">M52/8-19</strain>
    </source>
</reference>
<dbReference type="PANTHER" id="PTHR34611:SF2">
    <property type="entry name" value="INACTIVE RECOMBINATION-PROMOTING NUCLEASE-LIKE PROTEIN RPNE-RELATED"/>
    <property type="match status" value="1"/>
</dbReference>
<dbReference type="PANTHER" id="PTHR34611">
    <property type="match status" value="1"/>
</dbReference>
<proteinExistence type="inferred from homology"/>
<dbReference type="AlphaFoldDB" id="A0AB73M6J5"/>
<protein>
    <submittedName>
        <fullName evidence="3">Transposase</fullName>
    </submittedName>
</protein>
<evidence type="ECO:0000259" key="2">
    <source>
        <dbReference type="Pfam" id="PF04754"/>
    </source>
</evidence>
<sequence>MTEVNNPHDRLIRETFQDKKEAATFLKNTLSPEVVELLDLENLELSETSFITEELKQEQTDLLFQIPLKSGNKSNVYLLFEHKSYIDNTIYTQLLGYLTEIYRNQQRNEGKLSVVIPYVFYHGEKEWKLGNRFLDQFVLTNRETEVLEDFIPDYKIDLFELNGVELKEKLESITLQVTLGVVQRIREGDLEFITHLPGLLSLLLDIEEESKRVAILRKLLLYIYWVRDYKPSELKGILQRSNLDEYKELIVTTAQRLISEGIEKGIEQGIEKGIGQGIEKEKFGVARKMLAKGIDLETVLEITGLTEKTLKEHGIDVDVRPKGKGSV</sequence>
<dbReference type="RefSeq" id="WP_076637777.1">
    <property type="nucleotide sequence ID" value="NZ_MTSU01000010.1"/>
</dbReference>
<organism evidence="3 4">
    <name type="scientific">Leptospira santarosai</name>
    <dbReference type="NCBI Taxonomy" id="28183"/>
    <lineage>
        <taxon>Bacteria</taxon>
        <taxon>Pseudomonadati</taxon>
        <taxon>Spirochaetota</taxon>
        <taxon>Spirochaetia</taxon>
        <taxon>Leptospirales</taxon>
        <taxon>Leptospiraceae</taxon>
        <taxon>Leptospira</taxon>
    </lineage>
</organism>
<dbReference type="InterPro" id="IPR051699">
    <property type="entry name" value="Rpn/YhgA-like_nuclease"/>
</dbReference>
<evidence type="ECO:0000313" key="4">
    <source>
        <dbReference type="Proteomes" id="UP000189337"/>
    </source>
</evidence>
<accession>A0AB73M6J5</accession>
<evidence type="ECO:0000256" key="1">
    <source>
        <dbReference type="ARBA" id="ARBA00009787"/>
    </source>
</evidence>
<comment type="similarity">
    <text evidence="1">Belongs to the Rpn/YhgA-like nuclease family.</text>
</comment>
<feature type="domain" description="Transposase (putative) YhgA-like" evidence="2">
    <location>
        <begin position="6"/>
        <end position="209"/>
    </location>
</feature>
<comment type="caution">
    <text evidence="3">The sequence shown here is derived from an EMBL/GenBank/DDBJ whole genome shotgun (WGS) entry which is preliminary data.</text>
</comment>
<dbReference type="Proteomes" id="UP000189337">
    <property type="component" value="Unassembled WGS sequence"/>
</dbReference>
<dbReference type="GO" id="GO:0006310">
    <property type="term" value="P:DNA recombination"/>
    <property type="evidence" value="ECO:0007669"/>
    <property type="project" value="TreeGrafter"/>
</dbReference>
<name>A0AB73M6J5_9LEPT</name>
<dbReference type="EMBL" id="MTSU01000010">
    <property type="protein sequence ID" value="ONF92598.1"/>
    <property type="molecule type" value="Genomic_DNA"/>
</dbReference>
<dbReference type="NCBIfam" id="TIGR01784">
    <property type="entry name" value="T_den_put_tspse"/>
    <property type="match status" value="1"/>
</dbReference>
<dbReference type="GO" id="GO:1990238">
    <property type="term" value="F:double-stranded DNA endonuclease activity"/>
    <property type="evidence" value="ECO:0007669"/>
    <property type="project" value="TreeGrafter"/>
</dbReference>
<dbReference type="Pfam" id="PF04754">
    <property type="entry name" value="Transposase_31"/>
    <property type="match status" value="1"/>
</dbReference>
<dbReference type="InterPro" id="IPR010106">
    <property type="entry name" value="RpnA"/>
</dbReference>
<dbReference type="InterPro" id="IPR006842">
    <property type="entry name" value="Transposase_31"/>
</dbReference>
<evidence type="ECO:0000313" key="3">
    <source>
        <dbReference type="EMBL" id="ONF92598.1"/>
    </source>
</evidence>
<gene>
    <name evidence="3" type="ORF">BWD14_11715</name>
</gene>